<evidence type="ECO:0000256" key="1">
    <source>
        <dbReference type="ARBA" id="ARBA00005031"/>
    </source>
</evidence>
<dbReference type="PANTHER" id="PTHR11902">
    <property type="entry name" value="ENOLASE"/>
    <property type="match status" value="1"/>
</dbReference>
<dbReference type="SUPFAM" id="SSF51604">
    <property type="entry name" value="Enolase C-terminal domain-like"/>
    <property type="match status" value="1"/>
</dbReference>
<feature type="region of interest" description="Disordered" evidence="7">
    <location>
        <begin position="36"/>
        <end position="56"/>
    </location>
</feature>
<dbReference type="UniPathway" id="UPA00109">
    <property type="reaction ID" value="UER00187"/>
</dbReference>
<protein>
    <recommendedName>
        <fullName evidence="3">phosphopyruvate hydratase</fullName>
        <ecNumber evidence="3">4.2.1.11</ecNumber>
    </recommendedName>
</protein>
<evidence type="ECO:0000256" key="3">
    <source>
        <dbReference type="ARBA" id="ARBA00012058"/>
    </source>
</evidence>
<evidence type="ECO:0000256" key="7">
    <source>
        <dbReference type="SAM" id="MobiDB-lite"/>
    </source>
</evidence>
<dbReference type="Gene3D" id="3.20.20.120">
    <property type="entry name" value="Enolase-like C-terminal domain"/>
    <property type="match status" value="1"/>
</dbReference>
<dbReference type="Pfam" id="PF03952">
    <property type="entry name" value="Enolase_N"/>
    <property type="match status" value="1"/>
</dbReference>
<dbReference type="HAMAP" id="MF_00318">
    <property type="entry name" value="Enolase"/>
    <property type="match status" value="1"/>
</dbReference>
<reference evidence="10" key="1">
    <citation type="submission" date="2020-05" db="EMBL/GenBank/DDBJ databases">
        <authorList>
            <person name="Chiriac C."/>
            <person name="Salcher M."/>
            <person name="Ghai R."/>
            <person name="Kavagutti S V."/>
        </authorList>
    </citation>
    <scope>NUCLEOTIDE SEQUENCE</scope>
</reference>
<dbReference type="EMBL" id="CAFBMI010000008">
    <property type="protein sequence ID" value="CAB4892404.1"/>
    <property type="molecule type" value="Genomic_DNA"/>
</dbReference>
<name>A0A6J6F3X0_9ZZZZ</name>
<evidence type="ECO:0000256" key="2">
    <source>
        <dbReference type="ARBA" id="ARBA00009604"/>
    </source>
</evidence>
<dbReference type="InterPro" id="IPR020810">
    <property type="entry name" value="Enolase_C"/>
</dbReference>
<evidence type="ECO:0000259" key="8">
    <source>
        <dbReference type="SMART" id="SM01192"/>
    </source>
</evidence>
<keyword evidence="6" id="KW-0456">Lyase</keyword>
<feature type="domain" description="Enolase C-terminal TIM barrel" evidence="8">
    <location>
        <begin position="143"/>
        <end position="422"/>
    </location>
</feature>
<dbReference type="SFLD" id="SFLDS00001">
    <property type="entry name" value="Enolase"/>
    <property type="match status" value="1"/>
</dbReference>
<dbReference type="GO" id="GO:0004634">
    <property type="term" value="F:phosphopyruvate hydratase activity"/>
    <property type="evidence" value="ECO:0007669"/>
    <property type="project" value="UniProtKB-EC"/>
</dbReference>
<sequence>MTTLITKIQGLQVLDSRGRPTVCAIIELSDGSIHKASVPSGASTGAHEASELRDHNSPQAEKFYAGTSVYQAVSHINNEIAPRLVGGQPSTHASDETMVELDATSRHERIGANATLAVSIATAKACAHLAGLSLAQFYQGQGPLLIPMPMVNILSGGAHANGALDIQDVLVLPHGAENFAQALSWVVAIREMAAKLGAKRGYVTNLVADEGGLGIGFESSNTACAFVTECIEVVGLNPGKDVSIALDIASTQFYSDGKYTSRNSGTIYSSQQWNDQLVELVHSHPIISIEDPFAEDDWDSWNSFMNQVPSTLQVVGDDLFTTNLERLRKGIAEKSANSILIKANQNGLITHTHQVIKEAQNNGFKTIVSARSGETEDSWLSDIATGWSAGQIKVGSTHGSDRTAKWNRLLELEATQECVFSKPF</sequence>
<dbReference type="InterPro" id="IPR036849">
    <property type="entry name" value="Enolase-like_C_sf"/>
</dbReference>
<dbReference type="AlphaFoldDB" id="A0A6J6F3X0"/>
<comment type="pathway">
    <text evidence="1">Carbohydrate degradation; glycolysis; pyruvate from D-glyceraldehyde 3-phosphate: step 4/5.</text>
</comment>
<evidence type="ECO:0000313" key="11">
    <source>
        <dbReference type="EMBL" id="CAB4892404.1"/>
    </source>
</evidence>
<dbReference type="SMART" id="SM01192">
    <property type="entry name" value="Enolase_C"/>
    <property type="match status" value="1"/>
</dbReference>
<gene>
    <name evidence="10" type="ORF">UFOPK1773_00291</name>
    <name evidence="11" type="ORF">UFOPK3558_00192</name>
</gene>
<evidence type="ECO:0000256" key="6">
    <source>
        <dbReference type="ARBA" id="ARBA00023239"/>
    </source>
</evidence>
<dbReference type="EC" id="4.2.1.11" evidence="3"/>
<keyword evidence="5" id="KW-0324">Glycolysis</keyword>
<dbReference type="EMBL" id="CAEZUA010000010">
    <property type="protein sequence ID" value="CAB4583087.1"/>
    <property type="molecule type" value="Genomic_DNA"/>
</dbReference>
<dbReference type="InterPro" id="IPR000941">
    <property type="entry name" value="Enolase"/>
</dbReference>
<dbReference type="InterPro" id="IPR020811">
    <property type="entry name" value="Enolase_N"/>
</dbReference>
<dbReference type="Pfam" id="PF00113">
    <property type="entry name" value="Enolase_C"/>
    <property type="match status" value="1"/>
</dbReference>
<dbReference type="SFLD" id="SFLDG00178">
    <property type="entry name" value="enolase"/>
    <property type="match status" value="1"/>
</dbReference>
<organism evidence="10">
    <name type="scientific">freshwater metagenome</name>
    <dbReference type="NCBI Taxonomy" id="449393"/>
    <lineage>
        <taxon>unclassified sequences</taxon>
        <taxon>metagenomes</taxon>
        <taxon>ecological metagenomes</taxon>
    </lineage>
</organism>
<dbReference type="GO" id="GO:0000015">
    <property type="term" value="C:phosphopyruvate hydratase complex"/>
    <property type="evidence" value="ECO:0007669"/>
    <property type="project" value="InterPro"/>
</dbReference>
<dbReference type="InterPro" id="IPR029017">
    <property type="entry name" value="Enolase-like_N"/>
</dbReference>
<dbReference type="SFLD" id="SFLDF00002">
    <property type="entry name" value="enolase"/>
    <property type="match status" value="1"/>
</dbReference>
<evidence type="ECO:0000259" key="9">
    <source>
        <dbReference type="SMART" id="SM01193"/>
    </source>
</evidence>
<accession>A0A6J6F3X0</accession>
<keyword evidence="4" id="KW-0460">Magnesium</keyword>
<dbReference type="PIRSF" id="PIRSF001400">
    <property type="entry name" value="Enolase"/>
    <property type="match status" value="1"/>
</dbReference>
<feature type="domain" description="Enolase N-terminal" evidence="9">
    <location>
        <begin position="5"/>
        <end position="138"/>
    </location>
</feature>
<evidence type="ECO:0000256" key="5">
    <source>
        <dbReference type="ARBA" id="ARBA00023152"/>
    </source>
</evidence>
<evidence type="ECO:0000313" key="10">
    <source>
        <dbReference type="EMBL" id="CAB4583087.1"/>
    </source>
</evidence>
<comment type="similarity">
    <text evidence="2">Belongs to the enolase family.</text>
</comment>
<dbReference type="GO" id="GO:0006096">
    <property type="term" value="P:glycolytic process"/>
    <property type="evidence" value="ECO:0007669"/>
    <property type="project" value="UniProtKB-UniPathway"/>
</dbReference>
<dbReference type="PANTHER" id="PTHR11902:SF1">
    <property type="entry name" value="ENOLASE"/>
    <property type="match status" value="1"/>
</dbReference>
<dbReference type="SUPFAM" id="SSF54826">
    <property type="entry name" value="Enolase N-terminal domain-like"/>
    <property type="match status" value="1"/>
</dbReference>
<proteinExistence type="inferred from homology"/>
<dbReference type="PRINTS" id="PR00148">
    <property type="entry name" value="ENOLASE"/>
</dbReference>
<dbReference type="SMART" id="SM01193">
    <property type="entry name" value="Enolase_N"/>
    <property type="match status" value="1"/>
</dbReference>
<evidence type="ECO:0000256" key="4">
    <source>
        <dbReference type="ARBA" id="ARBA00022842"/>
    </source>
</evidence>
<dbReference type="GO" id="GO:0000287">
    <property type="term" value="F:magnesium ion binding"/>
    <property type="evidence" value="ECO:0007669"/>
    <property type="project" value="InterPro"/>
</dbReference>
<dbReference type="Gene3D" id="3.30.390.10">
    <property type="entry name" value="Enolase-like, N-terminal domain"/>
    <property type="match status" value="1"/>
</dbReference>